<dbReference type="Proteomes" id="UP001247754">
    <property type="component" value="Unassembled WGS sequence"/>
</dbReference>
<dbReference type="InterPro" id="IPR046453">
    <property type="entry name" value="GpA_ATPase"/>
</dbReference>
<feature type="domain" description="Phage terminase large subunit GpA ATPase" evidence="1">
    <location>
        <begin position="41"/>
        <end position="281"/>
    </location>
</feature>
<evidence type="ECO:0000259" key="2">
    <source>
        <dbReference type="Pfam" id="PF20454"/>
    </source>
</evidence>
<reference evidence="3 4" key="1">
    <citation type="submission" date="2023-09" db="EMBL/GenBank/DDBJ databases">
        <title>Xinfangfangia sedmenti sp. nov., isolated the sedment.</title>
        <authorList>
            <person name="Xu L."/>
        </authorList>
    </citation>
    <scope>NUCLEOTIDE SEQUENCE [LARGE SCALE GENOMIC DNA]</scope>
    <source>
        <strain evidence="3 4">LG-4</strain>
    </source>
</reference>
<evidence type="ECO:0000313" key="3">
    <source>
        <dbReference type="EMBL" id="MDR5655255.1"/>
    </source>
</evidence>
<dbReference type="HAMAP" id="MF_04144">
    <property type="entry name" value="TERL_LAMBDA"/>
    <property type="match status" value="1"/>
</dbReference>
<dbReference type="InterPro" id="IPR027417">
    <property type="entry name" value="P-loop_NTPase"/>
</dbReference>
<proteinExistence type="inferred from homology"/>
<accession>A0ABU1FEF9</accession>
<feature type="domain" description="Terminase large subunit GpA endonuclease" evidence="2">
    <location>
        <begin position="291"/>
        <end position="567"/>
    </location>
</feature>
<dbReference type="Pfam" id="PF05876">
    <property type="entry name" value="GpA_ATPase"/>
    <property type="match status" value="1"/>
</dbReference>
<dbReference type="InterPro" id="IPR008866">
    <property type="entry name" value="Phage_lambda_GpA-like"/>
</dbReference>
<sequence>MPLDDQIAAMRAAALQALRPPAKLRGSEFIEREIRLPQGVSATPGPVRLWGFQRGIADALADPLIERVSVLKATRVGYSMLAAASIAGFIANDPGPVLVVLPTDQDARGFTVDDLEPTFAASPIVATALADDTPEGERNTLTSRRFPGGSLKIVAARSPRNLRRHNAKYLILDEIDAMDMTPEGDPITLATQRTISFSDRKLIAGSTPTYSETSHILRLYGQSDQRVFQVPCPACGSFGEVLFSGIVWDPGRPDTARWRCPHCSEEIEERHKPQMVEEGRWSITRPEVQNHAGFKVSALTSPHPNASWAKLAAEFLAAKDTPELLQVFTNCALAEGWRSEGEELDESALQARAEPIGLDPVPEAVLCLTSGVDVQRDRLEASILGHGATGTVFALAHFVLWGAYDDADTWAQLDALLSTRWPHALGGKIGLDAVCIDSSDGVSQPQVYAFCAGRHRRRIVPIKGVAGFSRPPLERAARAKGKTVNLYICGVDGLKSRLFAGIKQAGAWRFSDSLTPTWYEQLCSEAVQIKYSRGQPTRQFVRLGNRAAEGLDCCCYGLAARSLVTFNPETRRAELAHAEPVTPARRPVLESAWMARR</sequence>
<dbReference type="EMBL" id="JAVKPH010000055">
    <property type="protein sequence ID" value="MDR5655255.1"/>
    <property type="molecule type" value="Genomic_DNA"/>
</dbReference>
<evidence type="ECO:0000313" key="4">
    <source>
        <dbReference type="Proteomes" id="UP001247754"/>
    </source>
</evidence>
<dbReference type="InterPro" id="IPR046454">
    <property type="entry name" value="GpA_endonuclease"/>
</dbReference>
<dbReference type="Gene3D" id="3.40.50.300">
    <property type="entry name" value="P-loop containing nucleotide triphosphate hydrolases"/>
    <property type="match status" value="1"/>
</dbReference>
<gene>
    <name evidence="3" type="ORF">RGD00_21845</name>
</gene>
<evidence type="ECO:0000259" key="1">
    <source>
        <dbReference type="Pfam" id="PF05876"/>
    </source>
</evidence>
<keyword evidence="4" id="KW-1185">Reference proteome</keyword>
<protein>
    <submittedName>
        <fullName evidence="3">Phage terminase large subunit family protein</fullName>
    </submittedName>
</protein>
<name>A0ABU1FEF9_9RHOB</name>
<organism evidence="3 4">
    <name type="scientific">Ruixingdingia sedimenti</name>
    <dbReference type="NCBI Taxonomy" id="3073604"/>
    <lineage>
        <taxon>Bacteria</taxon>
        <taxon>Pseudomonadati</taxon>
        <taxon>Pseudomonadota</taxon>
        <taxon>Alphaproteobacteria</taxon>
        <taxon>Rhodobacterales</taxon>
        <taxon>Paracoccaceae</taxon>
        <taxon>Ruixingdingia</taxon>
    </lineage>
</organism>
<dbReference type="Pfam" id="PF20454">
    <property type="entry name" value="GpA_nuclease"/>
    <property type="match status" value="1"/>
</dbReference>
<dbReference type="RefSeq" id="WP_310459361.1">
    <property type="nucleotide sequence ID" value="NZ_JAVKPH010000055.1"/>
</dbReference>
<comment type="caution">
    <text evidence="3">The sequence shown here is derived from an EMBL/GenBank/DDBJ whole genome shotgun (WGS) entry which is preliminary data.</text>
</comment>